<keyword evidence="4 6" id="KW-0413">Isomerase</keyword>
<gene>
    <name evidence="6" type="ORF">KME25_02770</name>
</gene>
<dbReference type="SUPFAM" id="SSF50891">
    <property type="entry name" value="Cyclophilin-like"/>
    <property type="match status" value="1"/>
</dbReference>
<sequence length="382" mass="41897">MRLSKILKLDWCQRLAKTSVLAVLLATLSLGLSGAWWDGNDQPARESRLPVGNAITDGKALLRYALPIENQQARDMQASLEDIATQLRGKRWSSISRDVTRAAVILSDRTDKLLADIPDEKKPKAEALIAELNDGIASIREAVEAKDKDKVWTERGKLLNEVGELEELMVKEFPFEVPADYSNLPQLKGRATVEMTSDKGNLTIVVDGYSAPVTAGNFVDLVQQGFYDGLEFIRAEDSYVLQIGDPPGPEEGFIDPATGQYRAIPLEVLVRGDTEPIYGITLEDAGRYRDQPVLPFSAYGAVAMARPGTDPDGGSSQFFFFLFEPELTPAGLNLLDGRYAVFGYVVDGKETLEKLKEGDVIESAKVVNGAENLVKPQVAYNN</sequence>
<dbReference type="InterPro" id="IPR029000">
    <property type="entry name" value="Cyclophilin-like_dom_sf"/>
</dbReference>
<dbReference type="Proteomes" id="UP000753908">
    <property type="component" value="Unassembled WGS sequence"/>
</dbReference>
<evidence type="ECO:0000256" key="3">
    <source>
        <dbReference type="ARBA" id="ARBA00023110"/>
    </source>
</evidence>
<dbReference type="Pfam" id="PF21329">
    <property type="entry name" value="CYP38_PsbQ-like"/>
    <property type="match status" value="1"/>
</dbReference>
<proteinExistence type="predicted"/>
<keyword evidence="3" id="KW-0697">Rotamase</keyword>
<dbReference type="SUPFAM" id="SSF101112">
    <property type="entry name" value="Oxygen-evolving enhancer protein 3"/>
    <property type="match status" value="1"/>
</dbReference>
<dbReference type="PANTHER" id="PTHR43246">
    <property type="entry name" value="PEPTIDYL-PROLYL CIS-TRANS ISOMERASE CYP38, CHLOROPLASTIC"/>
    <property type="match status" value="1"/>
</dbReference>
<keyword evidence="2" id="KW-0793">Thylakoid</keyword>
<accession>A0A951U9A6</accession>
<name>A0A951U9A6_9CYAN</name>
<reference evidence="6" key="1">
    <citation type="submission" date="2021-05" db="EMBL/GenBank/DDBJ databases">
        <authorList>
            <person name="Pietrasiak N."/>
            <person name="Ward R."/>
            <person name="Stajich J.E."/>
            <person name="Kurbessoian T."/>
        </authorList>
    </citation>
    <scope>NUCLEOTIDE SEQUENCE</scope>
    <source>
        <strain evidence="6">CPER-KK1</strain>
    </source>
</reference>
<dbReference type="Gene3D" id="2.40.100.10">
    <property type="entry name" value="Cyclophilin-like"/>
    <property type="match status" value="1"/>
</dbReference>
<dbReference type="Gene3D" id="1.20.120.290">
    <property type="entry name" value="Oxygen-evolving enhancer protein 3 (PsbQ), four-helix up-down bundle"/>
    <property type="match status" value="1"/>
</dbReference>
<dbReference type="InterPro" id="IPR044665">
    <property type="entry name" value="E_coli_cyclophilin_A-like"/>
</dbReference>
<dbReference type="InterPro" id="IPR002130">
    <property type="entry name" value="Cyclophilin-type_PPIase_dom"/>
</dbReference>
<dbReference type="EMBL" id="JAHHIF010000003">
    <property type="protein sequence ID" value="MBW4543361.1"/>
    <property type="molecule type" value="Genomic_DNA"/>
</dbReference>
<evidence type="ECO:0000313" key="7">
    <source>
        <dbReference type="Proteomes" id="UP000753908"/>
    </source>
</evidence>
<protein>
    <recommendedName>
        <fullName evidence="1">peptidylprolyl isomerase</fullName>
        <ecNumber evidence="1">5.2.1.8</ecNumber>
    </recommendedName>
</protein>
<organism evidence="6 7">
    <name type="scientific">Symplocastrum torsivum CPER-KK1</name>
    <dbReference type="NCBI Taxonomy" id="450513"/>
    <lineage>
        <taxon>Bacteria</taxon>
        <taxon>Bacillati</taxon>
        <taxon>Cyanobacteriota</taxon>
        <taxon>Cyanophyceae</taxon>
        <taxon>Oscillatoriophycideae</taxon>
        <taxon>Oscillatoriales</taxon>
        <taxon>Microcoleaceae</taxon>
        <taxon>Symplocastrum</taxon>
    </lineage>
</organism>
<dbReference type="GO" id="GO:0003755">
    <property type="term" value="F:peptidyl-prolyl cis-trans isomerase activity"/>
    <property type="evidence" value="ECO:0007669"/>
    <property type="project" value="UniProtKB-KW"/>
</dbReference>
<dbReference type="Pfam" id="PF00160">
    <property type="entry name" value="Pro_isomerase"/>
    <property type="match status" value="1"/>
</dbReference>
<dbReference type="InterPro" id="IPR048563">
    <property type="entry name" value="CYP38_PsbQ-like"/>
</dbReference>
<feature type="domain" description="PPIase cyclophilin-type" evidence="5">
    <location>
        <begin position="200"/>
        <end position="357"/>
    </location>
</feature>
<evidence type="ECO:0000256" key="2">
    <source>
        <dbReference type="ARBA" id="ARBA00023078"/>
    </source>
</evidence>
<evidence type="ECO:0000256" key="1">
    <source>
        <dbReference type="ARBA" id="ARBA00013194"/>
    </source>
</evidence>
<dbReference type="CDD" id="cd01924">
    <property type="entry name" value="cyclophilin_TLP40_like"/>
    <property type="match status" value="1"/>
</dbReference>
<evidence type="ECO:0000256" key="4">
    <source>
        <dbReference type="ARBA" id="ARBA00023235"/>
    </source>
</evidence>
<evidence type="ECO:0000313" key="6">
    <source>
        <dbReference type="EMBL" id="MBW4543361.1"/>
    </source>
</evidence>
<evidence type="ECO:0000259" key="5">
    <source>
        <dbReference type="PROSITE" id="PS50072"/>
    </source>
</evidence>
<dbReference type="InterPro" id="IPR023222">
    <property type="entry name" value="PsbQ-like_dom_sf"/>
</dbReference>
<dbReference type="AlphaFoldDB" id="A0A951U9A6"/>
<dbReference type="EC" id="5.2.1.8" evidence="1"/>
<comment type="caution">
    <text evidence="6">The sequence shown here is derived from an EMBL/GenBank/DDBJ whole genome shotgun (WGS) entry which is preliminary data.</text>
</comment>
<reference evidence="6" key="2">
    <citation type="journal article" date="2022" name="Microbiol. Resour. Announc.">
        <title>Metagenome Sequencing to Explore Phylogenomics of Terrestrial Cyanobacteria.</title>
        <authorList>
            <person name="Ward R.D."/>
            <person name="Stajich J.E."/>
            <person name="Johansen J.R."/>
            <person name="Huntemann M."/>
            <person name="Clum A."/>
            <person name="Foster B."/>
            <person name="Foster B."/>
            <person name="Roux S."/>
            <person name="Palaniappan K."/>
            <person name="Varghese N."/>
            <person name="Mukherjee S."/>
            <person name="Reddy T.B.K."/>
            <person name="Daum C."/>
            <person name="Copeland A."/>
            <person name="Chen I.A."/>
            <person name="Ivanova N.N."/>
            <person name="Kyrpides N.C."/>
            <person name="Shapiro N."/>
            <person name="Eloe-Fadrosh E.A."/>
            <person name="Pietrasiak N."/>
        </authorList>
    </citation>
    <scope>NUCLEOTIDE SEQUENCE</scope>
    <source>
        <strain evidence="6">CPER-KK1</strain>
    </source>
</reference>
<dbReference type="PROSITE" id="PS50072">
    <property type="entry name" value="CSA_PPIASE_2"/>
    <property type="match status" value="1"/>
</dbReference>